<name>A0A183I9W4_9BILA</name>
<dbReference type="Proteomes" id="UP000270296">
    <property type="component" value="Unassembled WGS sequence"/>
</dbReference>
<reference evidence="3" key="1">
    <citation type="submission" date="2016-06" db="UniProtKB">
        <authorList>
            <consortium name="WormBaseParasite"/>
        </authorList>
    </citation>
    <scope>IDENTIFICATION</scope>
</reference>
<dbReference type="OrthoDB" id="1652964at2759"/>
<keyword evidence="2" id="KW-1185">Reference proteome</keyword>
<protein>
    <submittedName>
        <fullName evidence="3">Lipoxygenase domain-containing protein</fullName>
    </submittedName>
</protein>
<organism evidence="3">
    <name type="scientific">Soboliphyme baturini</name>
    <dbReference type="NCBI Taxonomy" id="241478"/>
    <lineage>
        <taxon>Eukaryota</taxon>
        <taxon>Metazoa</taxon>
        <taxon>Ecdysozoa</taxon>
        <taxon>Nematoda</taxon>
        <taxon>Enoplea</taxon>
        <taxon>Dorylaimia</taxon>
        <taxon>Dioctophymatida</taxon>
        <taxon>Dioctophymatoidea</taxon>
        <taxon>Soboliphymatidae</taxon>
        <taxon>Soboliphyme</taxon>
    </lineage>
</organism>
<dbReference type="AlphaFoldDB" id="A0A183I9W4"/>
<accession>A0A183I9W4</accession>
<proteinExistence type="predicted"/>
<dbReference type="WBParaSite" id="SBAD_0000042701-mRNA-1">
    <property type="protein sequence ID" value="SBAD_0000042701-mRNA-1"/>
    <property type="gene ID" value="SBAD_0000042701"/>
</dbReference>
<sequence>MDMITTELSKLGYEMWRPALGGSGVLSHSYIPDVFKSNSGQEKFKEFDVFEKLVKVVIPHDMLQSFVGRIFSKLSQRAIAVIPLTPLYAVSRCCSNNGRILVRRTMFVFGVQRCHQSDSHPFLCKTTTSVIHGFQNNNNDNNTKNSVLEI</sequence>
<gene>
    <name evidence="1" type="ORF">SBAD_LOCUS408</name>
</gene>
<evidence type="ECO:0000313" key="3">
    <source>
        <dbReference type="WBParaSite" id="SBAD_0000042701-mRNA-1"/>
    </source>
</evidence>
<dbReference type="EMBL" id="UZAM01000979">
    <property type="protein sequence ID" value="VDO83248.1"/>
    <property type="molecule type" value="Genomic_DNA"/>
</dbReference>
<reference evidence="1 2" key="2">
    <citation type="submission" date="2018-11" db="EMBL/GenBank/DDBJ databases">
        <authorList>
            <consortium name="Pathogen Informatics"/>
        </authorList>
    </citation>
    <scope>NUCLEOTIDE SEQUENCE [LARGE SCALE GENOMIC DNA]</scope>
</reference>
<evidence type="ECO:0000313" key="1">
    <source>
        <dbReference type="EMBL" id="VDO83248.1"/>
    </source>
</evidence>
<evidence type="ECO:0000313" key="2">
    <source>
        <dbReference type="Proteomes" id="UP000270296"/>
    </source>
</evidence>